<evidence type="ECO:0000313" key="3">
    <source>
        <dbReference type="WBParaSite" id="Gr19_v10_g14841.t1"/>
    </source>
</evidence>
<dbReference type="CDD" id="cd02846">
    <property type="entry name" value="PAZ_argonaute_like"/>
    <property type="match status" value="1"/>
</dbReference>
<feature type="compositionally biased region" description="Polar residues" evidence="1">
    <location>
        <begin position="149"/>
        <end position="158"/>
    </location>
</feature>
<sequence>MDAIHYGAWVVQPASQTPPATTGVEKGNKIGDCVDAINSNNINNTTTTTMPATSTRRRQRPKMSSLLASSSTKVEQKNRLLSEKQQGLNQKRRKTGNQPHPATAAASSTREHAPLLFIDDDDDDDDDDEDVVEDGGEEEMEWERAKTKVTANKSGTTEGQTSVNLPLIDYLCAYNNSCTLKELDALFRCAPARRRMLVQLQQHCNLRTAHLRPSERNIVLHAHDFSALNGDKTFACGGYLGLTVRQYYFAKHSIRLKHAHLPTLIEFGGGTHASYYPLECVHVVLSASAAGGAGGSGGCANAAINDITNGSGHRWRVARRTHAPPSAGGSFCWPPGLTSSAAAAAATPDDGHRCCCAACRR</sequence>
<organism evidence="2 3">
    <name type="scientific">Globodera rostochiensis</name>
    <name type="common">Golden nematode worm</name>
    <name type="synonym">Heterodera rostochiensis</name>
    <dbReference type="NCBI Taxonomy" id="31243"/>
    <lineage>
        <taxon>Eukaryota</taxon>
        <taxon>Metazoa</taxon>
        <taxon>Ecdysozoa</taxon>
        <taxon>Nematoda</taxon>
        <taxon>Chromadorea</taxon>
        <taxon>Rhabditida</taxon>
        <taxon>Tylenchina</taxon>
        <taxon>Tylenchomorpha</taxon>
        <taxon>Tylenchoidea</taxon>
        <taxon>Heteroderidae</taxon>
        <taxon>Heteroderinae</taxon>
        <taxon>Globodera</taxon>
    </lineage>
</organism>
<dbReference type="Proteomes" id="UP000887572">
    <property type="component" value="Unplaced"/>
</dbReference>
<dbReference type="SUPFAM" id="SSF101690">
    <property type="entry name" value="PAZ domain"/>
    <property type="match status" value="1"/>
</dbReference>
<feature type="region of interest" description="Disordered" evidence="1">
    <location>
        <begin position="39"/>
        <end position="158"/>
    </location>
</feature>
<name>A0A914H784_GLORO</name>
<feature type="compositionally biased region" description="Polar residues" evidence="1">
    <location>
        <begin position="96"/>
        <end position="108"/>
    </location>
</feature>
<dbReference type="Gene3D" id="2.170.260.10">
    <property type="entry name" value="paz domain"/>
    <property type="match status" value="1"/>
</dbReference>
<proteinExistence type="predicted"/>
<protein>
    <submittedName>
        <fullName evidence="3">PAZ domain-containing protein</fullName>
    </submittedName>
</protein>
<feature type="compositionally biased region" description="Low complexity" evidence="1">
    <location>
        <begin position="39"/>
        <end position="49"/>
    </location>
</feature>
<evidence type="ECO:0000313" key="2">
    <source>
        <dbReference type="Proteomes" id="UP000887572"/>
    </source>
</evidence>
<reference evidence="3" key="1">
    <citation type="submission" date="2022-11" db="UniProtKB">
        <authorList>
            <consortium name="WormBaseParasite"/>
        </authorList>
    </citation>
    <scope>IDENTIFICATION</scope>
</reference>
<dbReference type="InterPro" id="IPR036085">
    <property type="entry name" value="PAZ_dom_sf"/>
</dbReference>
<dbReference type="WBParaSite" id="Gr19_v10_g14841.t1">
    <property type="protein sequence ID" value="Gr19_v10_g14841.t1"/>
    <property type="gene ID" value="Gr19_v10_g14841"/>
</dbReference>
<feature type="compositionally biased region" description="Acidic residues" evidence="1">
    <location>
        <begin position="118"/>
        <end position="141"/>
    </location>
</feature>
<accession>A0A914H784</accession>
<keyword evidence="2" id="KW-1185">Reference proteome</keyword>
<evidence type="ECO:0000256" key="1">
    <source>
        <dbReference type="SAM" id="MobiDB-lite"/>
    </source>
</evidence>
<dbReference type="AlphaFoldDB" id="A0A914H784"/>